<dbReference type="Proteomes" id="UP001159363">
    <property type="component" value="Chromosome X"/>
</dbReference>
<name>A0ABQ9HLI6_9NEOP</name>
<dbReference type="Pfam" id="PF17919">
    <property type="entry name" value="RT_RNaseH_2"/>
    <property type="match status" value="1"/>
</dbReference>
<dbReference type="InterPro" id="IPR050951">
    <property type="entry name" value="Retrovirus_Pol_polyprotein"/>
</dbReference>
<feature type="domain" description="Reverse transcriptase/retrotransposon-derived protein RNase H-like" evidence="1">
    <location>
        <begin position="65"/>
        <end position="118"/>
    </location>
</feature>
<reference evidence="2 3" key="1">
    <citation type="submission" date="2023-02" db="EMBL/GenBank/DDBJ databases">
        <title>LHISI_Scaffold_Assembly.</title>
        <authorList>
            <person name="Stuart O.P."/>
            <person name="Cleave R."/>
            <person name="Magrath M.J.L."/>
            <person name="Mikheyev A.S."/>
        </authorList>
    </citation>
    <scope>NUCLEOTIDE SEQUENCE [LARGE SCALE GENOMIC DNA]</scope>
    <source>
        <strain evidence="2">Daus_M_001</strain>
        <tissue evidence="2">Leg muscle</tissue>
    </source>
</reference>
<proteinExistence type="predicted"/>
<keyword evidence="3" id="KW-1185">Reference proteome</keyword>
<protein>
    <recommendedName>
        <fullName evidence="1">Reverse transcriptase/retrotransposon-derived protein RNase H-like domain-containing protein</fullName>
    </recommendedName>
</protein>
<gene>
    <name evidence="2" type="ORF">PR048_011293</name>
</gene>
<dbReference type="EMBL" id="JARBHB010000004">
    <property type="protein sequence ID" value="KAJ8885097.1"/>
    <property type="molecule type" value="Genomic_DNA"/>
</dbReference>
<dbReference type="PANTHER" id="PTHR37984">
    <property type="entry name" value="PROTEIN CBG26694"/>
    <property type="match status" value="1"/>
</dbReference>
<evidence type="ECO:0000313" key="3">
    <source>
        <dbReference type="Proteomes" id="UP001159363"/>
    </source>
</evidence>
<dbReference type="Gene3D" id="3.10.10.10">
    <property type="entry name" value="HIV Type 1 Reverse Transcriptase, subunit A, domain 1"/>
    <property type="match status" value="1"/>
</dbReference>
<dbReference type="PANTHER" id="PTHR37984:SF9">
    <property type="entry name" value="INTEGRASE CATALYTIC DOMAIN-CONTAINING PROTEIN"/>
    <property type="match status" value="1"/>
</dbReference>
<comment type="caution">
    <text evidence="2">The sequence shown here is derived from an EMBL/GenBank/DDBJ whole genome shotgun (WGS) entry which is preliminary data.</text>
</comment>
<dbReference type="SUPFAM" id="SSF56672">
    <property type="entry name" value="DNA/RNA polymerases"/>
    <property type="match status" value="1"/>
</dbReference>
<organism evidence="2 3">
    <name type="scientific">Dryococelus australis</name>
    <dbReference type="NCBI Taxonomy" id="614101"/>
    <lineage>
        <taxon>Eukaryota</taxon>
        <taxon>Metazoa</taxon>
        <taxon>Ecdysozoa</taxon>
        <taxon>Arthropoda</taxon>
        <taxon>Hexapoda</taxon>
        <taxon>Insecta</taxon>
        <taxon>Pterygota</taxon>
        <taxon>Neoptera</taxon>
        <taxon>Polyneoptera</taxon>
        <taxon>Phasmatodea</taxon>
        <taxon>Verophasmatodea</taxon>
        <taxon>Anareolatae</taxon>
        <taxon>Phasmatidae</taxon>
        <taxon>Eurycanthinae</taxon>
        <taxon>Dryococelus</taxon>
    </lineage>
</organism>
<dbReference type="InterPro" id="IPR041577">
    <property type="entry name" value="RT_RNaseH_2"/>
</dbReference>
<accession>A0ABQ9HLI6</accession>
<evidence type="ECO:0000259" key="1">
    <source>
        <dbReference type="Pfam" id="PF17919"/>
    </source>
</evidence>
<sequence length="273" mass="31030">MSCAYTINLKEGCMPYDIAALRRVALPLRKKVKQELDKMVQEDVVAPINSPTEWCAPVGVVLKKDAQKEAVNKLKEEIYKEAVIALYQRNVPTRIAADTMSFGVGAVLEQQQQDHKPLVPLLQTQPLADLMATLRRLRMCLTCFVYSMVHVPVKSFYIPDALSRGPGKDNGDDAEEGLFNQIIIAECLFSDTRIEELRKESRTLPTERLYTGGLSRQNKFWTFRGRLSFYGGLIMYGARIFVPSGLRHGMLQWIHDRSMGITKCCRRAKESVW</sequence>
<evidence type="ECO:0000313" key="2">
    <source>
        <dbReference type="EMBL" id="KAJ8885097.1"/>
    </source>
</evidence>
<dbReference type="InterPro" id="IPR043502">
    <property type="entry name" value="DNA/RNA_pol_sf"/>
</dbReference>